<dbReference type="RefSeq" id="WP_029566440.1">
    <property type="nucleotide sequence ID" value="NZ_JNVC02000002.1"/>
</dbReference>
<sequence length="108" mass="12532">MNEIFSQYRFKPTKETTKATEYEHIISRDIIYTQNTKGINIVLHPDTAESLRLVQKSGGPVHSTALSAYPKRLNGGKTPIHYGYSFKFQSEEELDQFLKWLDDLFCCR</sequence>
<gene>
    <name evidence="1" type="ORF">GS18_0207175</name>
</gene>
<name>A0A084H1B0_METID</name>
<reference evidence="1 2" key="1">
    <citation type="journal article" date="2005" name="Int. J. Syst. Evol. Microbiol.">
        <title>Bacillus cibi sp. nov., isolated from jeotgal, a traditional Korean fermented seafood.</title>
        <authorList>
            <person name="Yoon J.H."/>
            <person name="Lee C.H."/>
            <person name="Oh T.K."/>
        </authorList>
    </citation>
    <scope>NUCLEOTIDE SEQUENCE [LARGE SCALE GENOMIC DNA]</scope>
    <source>
        <strain evidence="1 2">DSM 16189</strain>
    </source>
</reference>
<comment type="caution">
    <text evidence="1">The sequence shown here is derived from an EMBL/GenBank/DDBJ whole genome shotgun (WGS) entry which is preliminary data.</text>
</comment>
<dbReference type="EMBL" id="JNVC02000002">
    <property type="protein sequence ID" value="KEZ53372.1"/>
    <property type="molecule type" value="Genomic_DNA"/>
</dbReference>
<dbReference type="Proteomes" id="UP000028549">
    <property type="component" value="Unassembled WGS sequence"/>
</dbReference>
<accession>A0A084H1B0</accession>
<organism evidence="1 2">
    <name type="scientific">Metabacillus indicus</name>
    <name type="common">Bacillus indicus</name>
    <dbReference type="NCBI Taxonomy" id="246786"/>
    <lineage>
        <taxon>Bacteria</taxon>
        <taxon>Bacillati</taxon>
        <taxon>Bacillota</taxon>
        <taxon>Bacilli</taxon>
        <taxon>Bacillales</taxon>
        <taxon>Bacillaceae</taxon>
        <taxon>Metabacillus</taxon>
    </lineage>
</organism>
<dbReference type="OrthoDB" id="2875895at2"/>
<dbReference type="AlphaFoldDB" id="A0A084H1B0"/>
<protein>
    <recommendedName>
        <fullName evidence="3">DUF5655 domain-containing protein</fullName>
    </recommendedName>
</protein>
<evidence type="ECO:0000313" key="2">
    <source>
        <dbReference type="Proteomes" id="UP000028549"/>
    </source>
</evidence>
<evidence type="ECO:0008006" key="3">
    <source>
        <dbReference type="Google" id="ProtNLM"/>
    </source>
</evidence>
<keyword evidence="2" id="KW-1185">Reference proteome</keyword>
<evidence type="ECO:0000313" key="1">
    <source>
        <dbReference type="EMBL" id="KEZ53372.1"/>
    </source>
</evidence>
<proteinExistence type="predicted"/>